<dbReference type="GO" id="GO:0022857">
    <property type="term" value="F:transmembrane transporter activity"/>
    <property type="evidence" value="ECO:0007669"/>
    <property type="project" value="InterPro"/>
</dbReference>
<dbReference type="InterPro" id="IPR001958">
    <property type="entry name" value="Tet-R_TetA/multi-R_MdtG-like"/>
</dbReference>
<evidence type="ECO:0000313" key="7">
    <source>
        <dbReference type="EMBL" id="SSW73501.1"/>
    </source>
</evidence>
<feature type="transmembrane region" description="Helical" evidence="5">
    <location>
        <begin position="48"/>
        <end position="70"/>
    </location>
</feature>
<feature type="transmembrane region" description="Helical" evidence="5">
    <location>
        <begin position="290"/>
        <end position="309"/>
    </location>
</feature>
<dbReference type="PRINTS" id="PR01035">
    <property type="entry name" value="TCRTETA"/>
</dbReference>
<protein>
    <submittedName>
        <fullName evidence="7">Tetracycline resistance protein, class C</fullName>
    </submittedName>
</protein>
<dbReference type="SUPFAM" id="SSF103473">
    <property type="entry name" value="MFS general substrate transporter"/>
    <property type="match status" value="1"/>
</dbReference>
<organism evidence="7 8">
    <name type="scientific">Achromobacter veterisilvae</name>
    <dbReference type="NCBI Taxonomy" id="2069367"/>
    <lineage>
        <taxon>Bacteria</taxon>
        <taxon>Pseudomonadati</taxon>
        <taxon>Pseudomonadota</taxon>
        <taxon>Betaproteobacteria</taxon>
        <taxon>Burkholderiales</taxon>
        <taxon>Alcaligenaceae</taxon>
        <taxon>Achromobacter</taxon>
    </lineage>
</organism>
<feature type="transmembrane region" description="Helical" evidence="5">
    <location>
        <begin position="181"/>
        <end position="201"/>
    </location>
</feature>
<keyword evidence="4 5" id="KW-0472">Membrane</keyword>
<feature type="transmembrane region" description="Helical" evidence="5">
    <location>
        <begin position="226"/>
        <end position="247"/>
    </location>
</feature>
<reference evidence="7 8" key="1">
    <citation type="submission" date="2018-07" db="EMBL/GenBank/DDBJ databases">
        <authorList>
            <person name="Peeters C."/>
        </authorList>
    </citation>
    <scope>NUCLEOTIDE SEQUENCE [LARGE SCALE GENOMIC DNA]</scope>
    <source>
        <strain evidence="7 8">LMG 30378</strain>
    </source>
</reference>
<evidence type="ECO:0000256" key="2">
    <source>
        <dbReference type="ARBA" id="ARBA00022692"/>
    </source>
</evidence>
<dbReference type="InterPro" id="IPR036259">
    <property type="entry name" value="MFS_trans_sf"/>
</dbReference>
<evidence type="ECO:0000256" key="4">
    <source>
        <dbReference type="ARBA" id="ARBA00023136"/>
    </source>
</evidence>
<dbReference type="InterPro" id="IPR011701">
    <property type="entry name" value="MFS"/>
</dbReference>
<dbReference type="AlphaFoldDB" id="A0A446D055"/>
<feature type="domain" description="Major facilitator superfamily (MFS) profile" evidence="6">
    <location>
        <begin position="16"/>
        <end position="401"/>
    </location>
</feature>
<dbReference type="EMBL" id="UFQC01000053">
    <property type="protein sequence ID" value="SSW73501.1"/>
    <property type="molecule type" value="Genomic_DNA"/>
</dbReference>
<keyword evidence="3 5" id="KW-1133">Transmembrane helix</keyword>
<proteinExistence type="predicted"/>
<dbReference type="PROSITE" id="PS50850">
    <property type="entry name" value="MFS"/>
    <property type="match status" value="1"/>
</dbReference>
<sequence length="409" mass="41880">MNSNPDTDVPPAVAFSLKPLMFETFACTLAMMSFVALIGPIARVLGLAPWQAGLAVTVGGIAWVLFARRWGAASDRLGRRRIILQGLGGFVLTYAGLCAFVIVALRNPLPVWLAFAGVVVLRGMAGGFYAAVPATGAALIADHVPPEKRAGALAMLGAASGLGMVAGPGVAGMLAAHSLELPLFITAVLPLASLAVLWRWLPRAEHHAAPDAAALKIGDARLRRPLAVAFTAMFSVIVAQVVVGFFALDRLHLDAPAAARAAGIALTVVGVALILAQLLVRGLGWPPERLIRIGCAVSAVGFGSILFAATQPFLWIGYFVAAAGMGWVFPSVTALAANAVNANEQGATAGTVAAAHGLGIILGPLVGTLVYDIDPGAPYALIAALLALAALWPARAKAGMAPLGAATRR</sequence>
<dbReference type="RefSeq" id="WP_129246372.1">
    <property type="nucleotide sequence ID" value="NZ_UFQC01000053.1"/>
</dbReference>
<accession>A0A446D055</accession>
<feature type="transmembrane region" description="Helical" evidence="5">
    <location>
        <begin position="152"/>
        <end position="175"/>
    </location>
</feature>
<feature type="transmembrane region" description="Helical" evidence="5">
    <location>
        <begin position="111"/>
        <end position="140"/>
    </location>
</feature>
<evidence type="ECO:0000313" key="8">
    <source>
        <dbReference type="Proteomes" id="UP000289465"/>
    </source>
</evidence>
<feature type="transmembrane region" description="Helical" evidence="5">
    <location>
        <begin position="315"/>
        <end position="337"/>
    </location>
</feature>
<feature type="transmembrane region" description="Helical" evidence="5">
    <location>
        <begin position="82"/>
        <end position="105"/>
    </location>
</feature>
<dbReference type="GO" id="GO:0016020">
    <property type="term" value="C:membrane"/>
    <property type="evidence" value="ECO:0007669"/>
    <property type="project" value="UniProtKB-SubCell"/>
</dbReference>
<evidence type="ECO:0000256" key="3">
    <source>
        <dbReference type="ARBA" id="ARBA00022989"/>
    </source>
</evidence>
<evidence type="ECO:0000256" key="5">
    <source>
        <dbReference type="SAM" id="Phobius"/>
    </source>
</evidence>
<evidence type="ECO:0000259" key="6">
    <source>
        <dbReference type="PROSITE" id="PS50850"/>
    </source>
</evidence>
<dbReference type="OrthoDB" id="65739at2"/>
<dbReference type="PANTHER" id="PTHR23546">
    <property type="entry name" value="TRANSPORT PROTEIN"/>
    <property type="match status" value="1"/>
</dbReference>
<evidence type="ECO:0000256" key="1">
    <source>
        <dbReference type="ARBA" id="ARBA00004141"/>
    </source>
</evidence>
<gene>
    <name evidence="7" type="primary">tetA_2</name>
    <name evidence="7" type="ORF">AVE30378_05847</name>
</gene>
<dbReference type="Gene3D" id="1.20.1250.20">
    <property type="entry name" value="MFS general substrate transporter like domains"/>
    <property type="match status" value="1"/>
</dbReference>
<dbReference type="Pfam" id="PF07690">
    <property type="entry name" value="MFS_1"/>
    <property type="match status" value="1"/>
</dbReference>
<name>A0A446D055_9BURK</name>
<feature type="transmembrane region" description="Helical" evidence="5">
    <location>
        <begin position="349"/>
        <end position="371"/>
    </location>
</feature>
<dbReference type="InterPro" id="IPR020846">
    <property type="entry name" value="MFS_dom"/>
</dbReference>
<feature type="transmembrane region" description="Helical" evidence="5">
    <location>
        <begin position="377"/>
        <end position="394"/>
    </location>
</feature>
<feature type="transmembrane region" description="Helical" evidence="5">
    <location>
        <begin position="20"/>
        <end position="42"/>
    </location>
</feature>
<dbReference type="PANTHER" id="PTHR23546:SF1">
    <property type="entry name" value="MEMBRANE PROTEIN"/>
    <property type="match status" value="1"/>
</dbReference>
<dbReference type="Proteomes" id="UP000289465">
    <property type="component" value="Unassembled WGS sequence"/>
</dbReference>
<feature type="transmembrane region" description="Helical" evidence="5">
    <location>
        <begin position="259"/>
        <end position="278"/>
    </location>
</feature>
<keyword evidence="2 5" id="KW-0812">Transmembrane</keyword>
<comment type="subcellular location">
    <subcellularLocation>
        <location evidence="1">Membrane</location>
        <topology evidence="1">Multi-pass membrane protein</topology>
    </subcellularLocation>
</comment>